<dbReference type="OrthoDB" id="779250at2759"/>
<dbReference type="EMBL" id="CP097505">
    <property type="protein sequence ID" value="URD92957.1"/>
    <property type="molecule type" value="Genomic_DNA"/>
</dbReference>
<dbReference type="Proteomes" id="UP001055439">
    <property type="component" value="Chromosome 3"/>
</dbReference>
<feature type="compositionally biased region" description="Basic and acidic residues" evidence="1">
    <location>
        <begin position="46"/>
        <end position="68"/>
    </location>
</feature>
<evidence type="ECO:0000313" key="2">
    <source>
        <dbReference type="EMBL" id="URD92957.1"/>
    </source>
</evidence>
<dbReference type="AlphaFoldDB" id="A0A9E7JSU7"/>
<dbReference type="PANTHER" id="PTHR35985">
    <property type="entry name" value="OS07G0675200 PROTEIN"/>
    <property type="match status" value="1"/>
</dbReference>
<organism evidence="2 3">
    <name type="scientific">Musa troglodytarum</name>
    <name type="common">fe'i banana</name>
    <dbReference type="NCBI Taxonomy" id="320322"/>
    <lineage>
        <taxon>Eukaryota</taxon>
        <taxon>Viridiplantae</taxon>
        <taxon>Streptophyta</taxon>
        <taxon>Embryophyta</taxon>
        <taxon>Tracheophyta</taxon>
        <taxon>Spermatophyta</taxon>
        <taxon>Magnoliopsida</taxon>
        <taxon>Liliopsida</taxon>
        <taxon>Zingiberales</taxon>
        <taxon>Musaceae</taxon>
        <taxon>Musa</taxon>
    </lineage>
</organism>
<sequence>MQHVARIRSLHLLPASRTSVLPFVRAASSSTTAVHSEDPQGDDAEEAAKAAAAEEKQRKERKEEDTELPHSLSDKIPPFAPSPKLESHEVVPPGAPSLQQKRRLSHQPEPAALADVSCVGPDGTPLHREQQKEAEEEEDYKEYYEHHKPSPLAEIEFADTRKPITRATDGRASYDMEFGPGRGVMVEETVDEALAGAEAMFRERAMTGDPDLPHSRALRRMLREMARRVHGSAGLQSM</sequence>
<evidence type="ECO:0000313" key="3">
    <source>
        <dbReference type="Proteomes" id="UP001055439"/>
    </source>
</evidence>
<proteinExistence type="predicted"/>
<feature type="region of interest" description="Disordered" evidence="1">
    <location>
        <begin position="27"/>
        <end position="138"/>
    </location>
</feature>
<reference evidence="2" key="1">
    <citation type="submission" date="2022-05" db="EMBL/GenBank/DDBJ databases">
        <title>The Musa troglodytarum L. genome provides insights into the mechanism of non-climacteric behaviour and enrichment of carotenoids.</title>
        <authorList>
            <person name="Wang J."/>
        </authorList>
    </citation>
    <scope>NUCLEOTIDE SEQUENCE</scope>
    <source>
        <tissue evidence="2">Leaf</tissue>
    </source>
</reference>
<evidence type="ECO:0000256" key="1">
    <source>
        <dbReference type="SAM" id="MobiDB-lite"/>
    </source>
</evidence>
<keyword evidence="3" id="KW-1185">Reference proteome</keyword>
<dbReference type="PANTHER" id="PTHR35985:SF1">
    <property type="entry name" value="OS07G0675200 PROTEIN"/>
    <property type="match status" value="1"/>
</dbReference>
<accession>A0A9E7JSU7</accession>
<gene>
    <name evidence="2" type="ORF">MUK42_19414</name>
</gene>
<name>A0A9E7JSU7_9LILI</name>
<protein>
    <submittedName>
        <fullName evidence="2">Uncharacterized protein</fullName>
    </submittedName>
</protein>